<organism evidence="3">
    <name type="scientific">marine sediment metagenome</name>
    <dbReference type="NCBI Taxonomy" id="412755"/>
    <lineage>
        <taxon>unclassified sequences</taxon>
        <taxon>metagenomes</taxon>
        <taxon>ecological metagenomes</taxon>
    </lineage>
</organism>
<reference evidence="3" key="1">
    <citation type="journal article" date="2014" name="Front. Microbiol.">
        <title>High frequency of phylogenetically diverse reductive dehalogenase-homologous genes in deep subseafloor sedimentary metagenomes.</title>
        <authorList>
            <person name="Kawai M."/>
            <person name="Futagami T."/>
            <person name="Toyoda A."/>
            <person name="Takaki Y."/>
            <person name="Nishi S."/>
            <person name="Hori S."/>
            <person name="Arai W."/>
            <person name="Tsubouchi T."/>
            <person name="Morono Y."/>
            <person name="Uchiyama I."/>
            <person name="Ito T."/>
            <person name="Fujiyama A."/>
            <person name="Inagaki F."/>
            <person name="Takami H."/>
        </authorList>
    </citation>
    <scope>NUCLEOTIDE SEQUENCE</scope>
    <source>
        <strain evidence="3">Expedition CK06-06</strain>
    </source>
</reference>
<evidence type="ECO:0000313" key="3">
    <source>
        <dbReference type="EMBL" id="GAG46677.1"/>
    </source>
</evidence>
<evidence type="ECO:0000256" key="1">
    <source>
        <dbReference type="SAM" id="Phobius"/>
    </source>
</evidence>
<feature type="non-terminal residue" evidence="3">
    <location>
        <position position="1"/>
    </location>
</feature>
<dbReference type="Gene3D" id="3.40.630.10">
    <property type="entry name" value="Zn peptidases"/>
    <property type="match status" value="1"/>
</dbReference>
<keyword evidence="1" id="KW-0812">Transmembrane</keyword>
<keyword evidence="1" id="KW-1133">Transmembrane helix</keyword>
<name>X0YHK1_9ZZZZ</name>
<sequence length="201" mass="22814">YVNFSIVIPIVGVLTIVVLLIFKGLKHPENPGFWGEYYGKTRAATNIFVKIPATNLREEDAGNIIISAHLDSKSQTFKTFWRVILYRVWLYSGIMLGGFLIALIIRTYTPLKLDFIIVNTGIWVFTIIISLSNLFLLFLNTGNSSPGALDNATGMALVFELSKYFRQIPTKNFNLWFCQFSAEELGTMGSRIFVNNHENQF</sequence>
<dbReference type="Pfam" id="PF04389">
    <property type="entry name" value="Peptidase_M28"/>
    <property type="match status" value="1"/>
</dbReference>
<feature type="transmembrane region" description="Helical" evidence="1">
    <location>
        <begin position="6"/>
        <end position="25"/>
    </location>
</feature>
<dbReference type="InterPro" id="IPR007484">
    <property type="entry name" value="Peptidase_M28"/>
</dbReference>
<comment type="caution">
    <text evidence="3">The sequence shown here is derived from an EMBL/GenBank/DDBJ whole genome shotgun (WGS) entry which is preliminary data.</text>
</comment>
<feature type="domain" description="Peptidase M28" evidence="2">
    <location>
        <begin position="145"/>
        <end position="198"/>
    </location>
</feature>
<dbReference type="EMBL" id="BARS01055540">
    <property type="protein sequence ID" value="GAG46677.1"/>
    <property type="molecule type" value="Genomic_DNA"/>
</dbReference>
<protein>
    <recommendedName>
        <fullName evidence="2">Peptidase M28 domain-containing protein</fullName>
    </recommendedName>
</protein>
<feature type="transmembrane region" description="Helical" evidence="1">
    <location>
        <begin position="115"/>
        <end position="139"/>
    </location>
</feature>
<gene>
    <name evidence="3" type="ORF">S01H1_81988</name>
</gene>
<dbReference type="SUPFAM" id="SSF53187">
    <property type="entry name" value="Zn-dependent exopeptidases"/>
    <property type="match status" value="1"/>
</dbReference>
<evidence type="ECO:0000259" key="2">
    <source>
        <dbReference type="Pfam" id="PF04389"/>
    </source>
</evidence>
<dbReference type="AlphaFoldDB" id="X0YHK1"/>
<feature type="transmembrane region" description="Helical" evidence="1">
    <location>
        <begin position="88"/>
        <end position="109"/>
    </location>
</feature>
<feature type="non-terminal residue" evidence="3">
    <location>
        <position position="201"/>
    </location>
</feature>
<accession>X0YHK1</accession>
<proteinExistence type="predicted"/>
<keyword evidence="1" id="KW-0472">Membrane</keyword>